<evidence type="ECO:0000313" key="6">
    <source>
        <dbReference type="Proteomes" id="UP000569732"/>
    </source>
</evidence>
<sequence>MLKHIRIPILSLLLFSPYLVVAEDQPTIIATGDWAPFTGKSLLNGGMLVEVVEAALKQTKHRYKIDYLPWKRAYKSLIEGNIAASFPWMLTEERQKLFSISDSIYKSTERFFVSKNFSIDYKKDQDIKGLRVCLPLGWTQAPIQKFLDKKTLSLYQPKTEEDCFEAITLKRADLYSVNSISGWEAIRKAGLKSSDFKILGPVIRENTFVLLASKEYKNSAELIKDLNEGLRVIKNKGIYQKIVDKHISAIQGK</sequence>
<comment type="similarity">
    <text evidence="1">Belongs to the bacterial solute-binding protein 3 family.</text>
</comment>
<evidence type="ECO:0000313" key="5">
    <source>
        <dbReference type="EMBL" id="NYZ69773.1"/>
    </source>
</evidence>
<dbReference type="PANTHER" id="PTHR35936">
    <property type="entry name" value="MEMBRANE-BOUND LYTIC MUREIN TRANSGLYCOSYLASE F"/>
    <property type="match status" value="1"/>
</dbReference>
<dbReference type="EMBL" id="JACCKB010000143">
    <property type="protein sequence ID" value="NYZ69773.1"/>
    <property type="molecule type" value="Genomic_DNA"/>
</dbReference>
<feature type="domain" description="Solute-binding protein family 3/N-terminal" evidence="4">
    <location>
        <begin position="26"/>
        <end position="250"/>
    </location>
</feature>
<organism evidence="5 6">
    <name type="scientific">Spartinivicinus marinus</name>
    <dbReference type="NCBI Taxonomy" id="2994442"/>
    <lineage>
        <taxon>Bacteria</taxon>
        <taxon>Pseudomonadati</taxon>
        <taxon>Pseudomonadota</taxon>
        <taxon>Gammaproteobacteria</taxon>
        <taxon>Oceanospirillales</taxon>
        <taxon>Zooshikellaceae</taxon>
        <taxon>Spartinivicinus</taxon>
    </lineage>
</organism>
<name>A0A853I8Y9_9GAMM</name>
<feature type="chain" id="PRO_5032585426" evidence="3">
    <location>
        <begin position="23"/>
        <end position="253"/>
    </location>
</feature>
<dbReference type="InterPro" id="IPR001638">
    <property type="entry name" value="Solute-binding_3/MltF_N"/>
</dbReference>
<dbReference type="SUPFAM" id="SSF53850">
    <property type="entry name" value="Periplasmic binding protein-like II"/>
    <property type="match status" value="1"/>
</dbReference>
<dbReference type="Pfam" id="PF00497">
    <property type="entry name" value="SBP_bac_3"/>
    <property type="match status" value="1"/>
</dbReference>
<keyword evidence="2 3" id="KW-0732">Signal</keyword>
<dbReference type="AlphaFoldDB" id="A0A853I8Y9"/>
<dbReference type="RefSeq" id="WP_180571750.1">
    <property type="nucleotide sequence ID" value="NZ_JACCKB010000143.1"/>
</dbReference>
<gene>
    <name evidence="5" type="ORF">H0A36_27560</name>
</gene>
<evidence type="ECO:0000256" key="2">
    <source>
        <dbReference type="ARBA" id="ARBA00022729"/>
    </source>
</evidence>
<evidence type="ECO:0000259" key="4">
    <source>
        <dbReference type="SMART" id="SM00062"/>
    </source>
</evidence>
<dbReference type="PANTHER" id="PTHR35936:SF25">
    <property type="entry name" value="ABC TRANSPORTER SUBSTRATE-BINDING PROTEIN"/>
    <property type="match status" value="1"/>
</dbReference>
<dbReference type="Proteomes" id="UP000569732">
    <property type="component" value="Unassembled WGS sequence"/>
</dbReference>
<accession>A0A853I8Y9</accession>
<keyword evidence="6" id="KW-1185">Reference proteome</keyword>
<comment type="caution">
    <text evidence="5">The sequence shown here is derived from an EMBL/GenBank/DDBJ whole genome shotgun (WGS) entry which is preliminary data.</text>
</comment>
<reference evidence="5 6" key="1">
    <citation type="submission" date="2020-07" db="EMBL/GenBank/DDBJ databases">
        <title>Endozoicomonas sp. nov., isolated from sediment.</title>
        <authorList>
            <person name="Gu T."/>
        </authorList>
    </citation>
    <scope>NUCLEOTIDE SEQUENCE [LARGE SCALE GENOMIC DNA]</scope>
    <source>
        <strain evidence="5 6">SM1973</strain>
    </source>
</reference>
<proteinExistence type="inferred from homology"/>
<protein>
    <submittedName>
        <fullName evidence="5">Transporter substrate-binding domain-containing protein</fullName>
    </submittedName>
</protein>
<feature type="signal peptide" evidence="3">
    <location>
        <begin position="1"/>
        <end position="22"/>
    </location>
</feature>
<evidence type="ECO:0000256" key="3">
    <source>
        <dbReference type="SAM" id="SignalP"/>
    </source>
</evidence>
<dbReference type="Gene3D" id="3.40.190.10">
    <property type="entry name" value="Periplasmic binding protein-like II"/>
    <property type="match status" value="2"/>
</dbReference>
<evidence type="ECO:0000256" key="1">
    <source>
        <dbReference type="ARBA" id="ARBA00010333"/>
    </source>
</evidence>
<dbReference type="SMART" id="SM00062">
    <property type="entry name" value="PBPb"/>
    <property type="match status" value="1"/>
</dbReference>